<name>A0A979G4I6_CHIPD</name>
<accession>A0A979G4I6</accession>
<reference evidence="1 2" key="2">
    <citation type="journal article" date="2010" name="Stand. Genomic Sci.">
        <title>Complete genome sequence of Chitinophaga pinensis type strain (UQM 2034).</title>
        <authorList>
            <person name="Glavina Del Rio T."/>
            <person name="Abt B."/>
            <person name="Spring S."/>
            <person name="Lapidus A."/>
            <person name="Nolan M."/>
            <person name="Tice H."/>
            <person name="Copeland A."/>
            <person name="Cheng J.F."/>
            <person name="Chen F."/>
            <person name="Bruce D."/>
            <person name="Goodwin L."/>
            <person name="Pitluck S."/>
            <person name="Ivanova N."/>
            <person name="Mavromatis K."/>
            <person name="Mikhailova N."/>
            <person name="Pati A."/>
            <person name="Chen A."/>
            <person name="Palaniappan K."/>
            <person name="Land M."/>
            <person name="Hauser L."/>
            <person name="Chang Y.J."/>
            <person name="Jeffries C.D."/>
            <person name="Chain P."/>
            <person name="Saunders E."/>
            <person name="Detter J.C."/>
            <person name="Brettin T."/>
            <person name="Rohde M."/>
            <person name="Goker M."/>
            <person name="Bristow J."/>
            <person name="Eisen J.A."/>
            <person name="Markowitz V."/>
            <person name="Hugenholtz P."/>
            <person name="Kyrpides N.C."/>
            <person name="Klenk H.P."/>
            <person name="Lucas S."/>
        </authorList>
    </citation>
    <scope>NUCLEOTIDE SEQUENCE [LARGE SCALE GENOMIC DNA]</scope>
    <source>
        <strain evidence="2">ATCC 43595 / DSM 2588 / LMG 13176 / NBRC 15968 / NCIMB 11800 / UQM 2034</strain>
    </source>
</reference>
<reference evidence="2" key="1">
    <citation type="submission" date="2009-08" db="EMBL/GenBank/DDBJ databases">
        <title>The complete genome of Chitinophaga pinensis DSM 2588.</title>
        <authorList>
            <consortium name="US DOE Joint Genome Institute (JGI-PGF)"/>
            <person name="Lucas S."/>
            <person name="Copeland A."/>
            <person name="Lapidus A."/>
            <person name="Glavina del Rio T."/>
            <person name="Dalin E."/>
            <person name="Tice H."/>
            <person name="Bruce D."/>
            <person name="Goodwin L."/>
            <person name="Pitluck S."/>
            <person name="Kyrpides N."/>
            <person name="Mavromatis K."/>
            <person name="Ivanova N."/>
            <person name="Mikhailova N."/>
            <person name="Sims D."/>
            <person name="Meinche L."/>
            <person name="Brettin T."/>
            <person name="Detter J.C."/>
            <person name="Han C."/>
            <person name="Larimer F."/>
            <person name="Land M."/>
            <person name="Hauser L."/>
            <person name="Markowitz V."/>
            <person name="Cheng J.-F."/>
            <person name="Hugenholtz P."/>
            <person name="Woyke T."/>
            <person name="Wu D."/>
            <person name="Spring S."/>
            <person name="Klenk H.-P."/>
            <person name="Eisen J.A."/>
        </authorList>
    </citation>
    <scope>NUCLEOTIDE SEQUENCE [LARGE SCALE GENOMIC DNA]</scope>
    <source>
        <strain evidence="2">ATCC 43595 / DSM 2588 / LMG 13176 / NBRC 15968 / NCIMB 11800 / UQM 2034</strain>
    </source>
</reference>
<evidence type="ECO:0000313" key="1">
    <source>
        <dbReference type="EMBL" id="ACU60669.1"/>
    </source>
</evidence>
<protein>
    <submittedName>
        <fullName evidence="1">Uncharacterized protein</fullName>
    </submittedName>
</protein>
<organism evidence="1 2">
    <name type="scientific">Chitinophaga pinensis (strain ATCC 43595 / DSM 2588 / LMG 13176 / NBRC 15968 / NCIMB 11800 / UQM 2034)</name>
    <dbReference type="NCBI Taxonomy" id="485918"/>
    <lineage>
        <taxon>Bacteria</taxon>
        <taxon>Pseudomonadati</taxon>
        <taxon>Bacteroidota</taxon>
        <taxon>Chitinophagia</taxon>
        <taxon>Chitinophagales</taxon>
        <taxon>Chitinophagaceae</taxon>
        <taxon>Chitinophaga</taxon>
    </lineage>
</organism>
<proteinExistence type="predicted"/>
<dbReference type="EMBL" id="CP001699">
    <property type="protein sequence ID" value="ACU60669.1"/>
    <property type="molecule type" value="Genomic_DNA"/>
</dbReference>
<sequence length="116" mass="12213">MRLARFIVIIVLSLGFLGSILASNLAKYNGQPVWHSTFYIIRVTNGVTYATYGSFCTQTGTTVFSSSTGVLSTVSKTTAGLPPTNVVGTATNGLGFTTSILTYQCITGATLVTFVN</sequence>
<dbReference type="KEGG" id="cpi:Cpin_3202"/>
<gene>
    <name evidence="1" type="ordered locus">Cpin_3202</name>
</gene>
<evidence type="ECO:0000313" key="2">
    <source>
        <dbReference type="Proteomes" id="UP000002215"/>
    </source>
</evidence>
<dbReference type="Proteomes" id="UP000002215">
    <property type="component" value="Chromosome"/>
</dbReference>
<dbReference type="AlphaFoldDB" id="A0A979G4I6"/>